<comment type="similarity">
    <text evidence="1">Belongs to the leucine-binding protein family.</text>
</comment>
<evidence type="ECO:0000259" key="3">
    <source>
        <dbReference type="Pfam" id="PF13458"/>
    </source>
</evidence>
<dbReference type="SUPFAM" id="SSF53822">
    <property type="entry name" value="Periplasmic binding protein-like I"/>
    <property type="match status" value="1"/>
</dbReference>
<name>A0ABV3T2V9_9ACTN</name>
<organism evidence="4 5">
    <name type="scientific">Nocardioides eburneus</name>
    <dbReference type="NCBI Taxonomy" id="3231482"/>
    <lineage>
        <taxon>Bacteria</taxon>
        <taxon>Bacillati</taxon>
        <taxon>Actinomycetota</taxon>
        <taxon>Actinomycetes</taxon>
        <taxon>Propionibacteriales</taxon>
        <taxon>Nocardioidaceae</taxon>
        <taxon>Nocardioides</taxon>
    </lineage>
</organism>
<dbReference type="PANTHER" id="PTHR30483">
    <property type="entry name" value="LEUCINE-SPECIFIC-BINDING PROTEIN"/>
    <property type="match status" value="1"/>
</dbReference>
<dbReference type="Pfam" id="PF13458">
    <property type="entry name" value="Peripla_BP_6"/>
    <property type="match status" value="1"/>
</dbReference>
<evidence type="ECO:0000256" key="1">
    <source>
        <dbReference type="ARBA" id="ARBA00010062"/>
    </source>
</evidence>
<comment type="caution">
    <text evidence="4">The sequence shown here is derived from an EMBL/GenBank/DDBJ whole genome shotgun (WGS) entry which is preliminary data.</text>
</comment>
<dbReference type="InterPro" id="IPR028081">
    <property type="entry name" value="Leu-bd"/>
</dbReference>
<keyword evidence="2" id="KW-0732">Signal</keyword>
<evidence type="ECO:0000313" key="4">
    <source>
        <dbReference type="EMBL" id="MEX0428538.1"/>
    </source>
</evidence>
<dbReference type="Proteomes" id="UP001556631">
    <property type="component" value="Unassembled WGS sequence"/>
</dbReference>
<dbReference type="EMBL" id="JBFPJR010000022">
    <property type="protein sequence ID" value="MEX0428538.1"/>
    <property type="molecule type" value="Genomic_DNA"/>
</dbReference>
<dbReference type="PANTHER" id="PTHR30483:SF6">
    <property type="entry name" value="PERIPLASMIC BINDING PROTEIN OF ABC TRANSPORTER FOR NATURAL AMINO ACIDS"/>
    <property type="match status" value="1"/>
</dbReference>
<evidence type="ECO:0000256" key="2">
    <source>
        <dbReference type="ARBA" id="ARBA00022729"/>
    </source>
</evidence>
<evidence type="ECO:0000313" key="5">
    <source>
        <dbReference type="Proteomes" id="UP001556631"/>
    </source>
</evidence>
<dbReference type="CDD" id="cd06337">
    <property type="entry name" value="PBP1_ABC_ligand_binding-like"/>
    <property type="match status" value="1"/>
</dbReference>
<dbReference type="RefSeq" id="WP_367994509.1">
    <property type="nucleotide sequence ID" value="NZ_JBFPJR010000022.1"/>
</dbReference>
<proteinExistence type="inferred from homology"/>
<accession>A0ABV3T2V9</accession>
<dbReference type="Gene3D" id="3.40.50.2300">
    <property type="match status" value="2"/>
</dbReference>
<feature type="domain" description="Leucine-binding protein" evidence="3">
    <location>
        <begin position="51"/>
        <end position="385"/>
    </location>
</feature>
<gene>
    <name evidence="4" type="ORF">AB3X52_12980</name>
</gene>
<sequence length="439" mass="46859">MGKAKGDLTRLRNRRRGPIWAAVAGVSALGLALSGCTVGGSSAAGDDHQLVIGFVSTQTGANAAFGQANTFVVDQIRTYLKAHPLVVDGEKYDVKIVVRDAQSDSTRAGDVAAELINSDNADVIVASSTPDIVDPVSEQCEANQIPCITTVAPWQPFAIRSGDKPADLKYSYHFFWGLEDVSAVYADIWKQVANNGKAGGLFPNDPDGQAWGANFPALTKTSGVTIKNPGLYPDGTKDFSAQVSAFKGTDVLVGVPIPPDFTTFWRQAKQQGYHPKVATIGKALLFPSSVDSLGKIANNLSTEVWWTPTAPYTSSLTGQSAKQLADAWEAKTHQQWTQPLGYAEALFEVAIAAVKKSGSTNPEDLVRTLAHLDVHTIVGEVHWGADPNVPPYIAKTPIAGGQWRLTKGGKYPFDLVVVENKLAPEVPLGGKPEPLSRDE</sequence>
<keyword evidence="5" id="KW-1185">Reference proteome</keyword>
<reference evidence="4 5" key="1">
    <citation type="submission" date="2024-07" db="EMBL/GenBank/DDBJ databases">
        <authorList>
            <person name="Lee S."/>
            <person name="Kang M."/>
        </authorList>
    </citation>
    <scope>NUCLEOTIDE SEQUENCE [LARGE SCALE GENOMIC DNA]</scope>
    <source>
        <strain evidence="4 5">DS6</strain>
    </source>
</reference>
<dbReference type="InterPro" id="IPR028082">
    <property type="entry name" value="Peripla_BP_I"/>
</dbReference>
<protein>
    <submittedName>
        <fullName evidence="4">ABC transporter substrate-binding protein</fullName>
    </submittedName>
</protein>
<dbReference type="InterPro" id="IPR051010">
    <property type="entry name" value="BCAA_transport"/>
</dbReference>